<evidence type="ECO:0000256" key="1">
    <source>
        <dbReference type="SAM" id="Phobius"/>
    </source>
</evidence>
<name>A0A078ACM2_STYLE</name>
<sequence length="377" mass="43441">MSQLLSSTAEDCRQLAQNSTYSSGFIQGMLITFLLIIILEILKIVEAYIKNSNKKPVETLIKPAKNSYLKYANKEEIFQERPSNISQTSNTPYITIQRKTISQQIFMSKKESFESNQNIFDSPRLSAVGESSPNNSTQVIEQESQIKENTIQQPLGRRAQLRLDLMDYIHQLTDLKQDSVIIEKQPEFTLRRKHFDDNTPAVMFVDQEIMGSVPEQFLYIFKNMTTTQTTWNPACSSCKVFKVEEGVEILASLVKPPVALLSVRVVFGAQYYFEYPDKHEYIIIFSNRGNEEVIEEYKNQQTSNYYTMVNCLVSSYWLKPIYADHDKEKKKIIGTRAFHISQIDFGNIPNWVKNKIGPSAINDTWQKIVSFSKSVQL</sequence>
<gene>
    <name evidence="2" type="primary">Contig8858.g9462</name>
    <name evidence="2" type="ORF">STYLEM_8921</name>
</gene>
<reference evidence="2 3" key="1">
    <citation type="submission" date="2014-06" db="EMBL/GenBank/DDBJ databases">
        <authorList>
            <person name="Swart Estienne"/>
        </authorList>
    </citation>
    <scope>NUCLEOTIDE SEQUENCE [LARGE SCALE GENOMIC DNA]</scope>
    <source>
        <strain evidence="2 3">130c</strain>
    </source>
</reference>
<dbReference type="InterPro" id="IPR023393">
    <property type="entry name" value="START-like_dom_sf"/>
</dbReference>
<keyword evidence="1" id="KW-0812">Transmembrane</keyword>
<dbReference type="InParanoid" id="A0A078ACM2"/>
<evidence type="ECO:0000313" key="3">
    <source>
        <dbReference type="Proteomes" id="UP000039865"/>
    </source>
</evidence>
<keyword evidence="3" id="KW-1185">Reference proteome</keyword>
<accession>A0A078ACM2</accession>
<dbReference type="AlphaFoldDB" id="A0A078ACM2"/>
<keyword evidence="1" id="KW-1133">Transmembrane helix</keyword>
<protein>
    <recommendedName>
        <fullName evidence="4">START domain-containing protein</fullName>
    </recommendedName>
</protein>
<keyword evidence="1" id="KW-0472">Membrane</keyword>
<dbReference type="Gene3D" id="3.30.530.20">
    <property type="match status" value="1"/>
</dbReference>
<dbReference type="Proteomes" id="UP000039865">
    <property type="component" value="Unassembled WGS sequence"/>
</dbReference>
<evidence type="ECO:0000313" key="2">
    <source>
        <dbReference type="EMBL" id="CDW79929.1"/>
    </source>
</evidence>
<dbReference type="EMBL" id="CCKQ01008472">
    <property type="protein sequence ID" value="CDW79929.1"/>
    <property type="molecule type" value="Genomic_DNA"/>
</dbReference>
<proteinExistence type="predicted"/>
<organism evidence="2 3">
    <name type="scientific">Stylonychia lemnae</name>
    <name type="common">Ciliate</name>
    <dbReference type="NCBI Taxonomy" id="5949"/>
    <lineage>
        <taxon>Eukaryota</taxon>
        <taxon>Sar</taxon>
        <taxon>Alveolata</taxon>
        <taxon>Ciliophora</taxon>
        <taxon>Intramacronucleata</taxon>
        <taxon>Spirotrichea</taxon>
        <taxon>Stichotrichia</taxon>
        <taxon>Sporadotrichida</taxon>
        <taxon>Oxytrichidae</taxon>
        <taxon>Stylonychinae</taxon>
        <taxon>Stylonychia</taxon>
    </lineage>
</organism>
<dbReference type="SUPFAM" id="SSF55961">
    <property type="entry name" value="Bet v1-like"/>
    <property type="match status" value="1"/>
</dbReference>
<evidence type="ECO:0008006" key="4">
    <source>
        <dbReference type="Google" id="ProtNLM"/>
    </source>
</evidence>
<feature type="transmembrane region" description="Helical" evidence="1">
    <location>
        <begin position="25"/>
        <end position="45"/>
    </location>
</feature>